<dbReference type="Proteomes" id="UP001163947">
    <property type="component" value="Chromosome"/>
</dbReference>
<dbReference type="RefSeq" id="WP_006942718.1">
    <property type="nucleotide sequence ID" value="NZ_CAVJ010000193.1"/>
</dbReference>
<comment type="cofactor">
    <cofactor evidence="1">
        <name>Mg(2+)</name>
        <dbReference type="ChEBI" id="CHEBI:18420"/>
    </cofactor>
</comment>
<accession>A0A0F6YA34</accession>
<dbReference type="Gene3D" id="2.60.200.40">
    <property type="match status" value="1"/>
</dbReference>
<organism evidence="3 4">
    <name type="scientific">Rhodococcus aetherivorans</name>
    <dbReference type="NCBI Taxonomy" id="191292"/>
    <lineage>
        <taxon>Bacteria</taxon>
        <taxon>Bacillati</taxon>
        <taxon>Actinomycetota</taxon>
        <taxon>Actinomycetes</taxon>
        <taxon>Mycobacteriales</taxon>
        <taxon>Nocardiaceae</taxon>
        <taxon>Rhodococcus</taxon>
    </lineage>
</organism>
<dbReference type="GO" id="GO:0005886">
    <property type="term" value="C:plasma membrane"/>
    <property type="evidence" value="ECO:0007669"/>
    <property type="project" value="TreeGrafter"/>
</dbReference>
<dbReference type="PANTHER" id="PTHR12358:SF106">
    <property type="entry name" value="LIPID KINASE YEGS"/>
    <property type="match status" value="1"/>
</dbReference>
<gene>
    <name evidence="3" type="ORF">OCS65_11675</name>
</gene>
<dbReference type="GO" id="GO:0004143">
    <property type="term" value="F:ATP-dependent diacylglycerol kinase activity"/>
    <property type="evidence" value="ECO:0007669"/>
    <property type="project" value="TreeGrafter"/>
</dbReference>
<dbReference type="Gene3D" id="3.40.50.10330">
    <property type="entry name" value="Probable inorganic polyphosphate/atp-NAD kinase, domain 1"/>
    <property type="match status" value="1"/>
</dbReference>
<dbReference type="InterPro" id="IPR050187">
    <property type="entry name" value="Lipid_Phosphate_FormReg"/>
</dbReference>
<dbReference type="KEGG" id="rav:AAT18_17065"/>
<dbReference type="EMBL" id="CP106982">
    <property type="protein sequence ID" value="UYF96364.1"/>
    <property type="molecule type" value="Genomic_DNA"/>
</dbReference>
<protein>
    <submittedName>
        <fullName evidence="3">Diacylglycerol kinase family protein</fullName>
    </submittedName>
</protein>
<keyword evidence="3" id="KW-0418">Kinase</keyword>
<name>N1MEJ4_9NOCA</name>
<dbReference type="Pfam" id="PF00781">
    <property type="entry name" value="DAGK_cat"/>
    <property type="match status" value="1"/>
</dbReference>
<dbReference type="InterPro" id="IPR016064">
    <property type="entry name" value="NAD/diacylglycerol_kinase_sf"/>
</dbReference>
<dbReference type="SMART" id="SM00046">
    <property type="entry name" value="DAGKc"/>
    <property type="match status" value="1"/>
</dbReference>
<proteinExistence type="inferred from homology"/>
<accession>N1MEJ4</accession>
<dbReference type="SUPFAM" id="SSF111331">
    <property type="entry name" value="NAD kinase/diacylglycerol kinase-like"/>
    <property type="match status" value="1"/>
</dbReference>
<dbReference type="InterPro" id="IPR001206">
    <property type="entry name" value="Diacylglycerol_kinase_cat_dom"/>
</dbReference>
<dbReference type="PANTHER" id="PTHR12358">
    <property type="entry name" value="SPHINGOSINE KINASE"/>
    <property type="match status" value="1"/>
</dbReference>
<evidence type="ECO:0000313" key="3">
    <source>
        <dbReference type="EMBL" id="UYF96364.1"/>
    </source>
</evidence>
<evidence type="ECO:0000256" key="2">
    <source>
        <dbReference type="ARBA" id="ARBA00005983"/>
    </source>
</evidence>
<comment type="similarity">
    <text evidence="2">Belongs to the diacylglycerol/lipid kinase family.</text>
</comment>
<accession>A0A059MNW3</accession>
<dbReference type="PROSITE" id="PS50146">
    <property type="entry name" value="DAGK"/>
    <property type="match status" value="1"/>
</dbReference>
<sequence length="320" mass="33981">MRALLIVNPNATTTTPAGRDRLARALADRVSLTVAHTTHRGHAAELARSAHADGMDVVVAHGGDGTVNEIVNGLLGTPSERVADPTLPLLAVVPGGSANVFARSLGVDADPVTATEQLLDLLAQRTTRRIGLGHCDGRWFVFNAGLGLDAQVCEAIDLSRLGGRKVTTARYVAHSITQFFKSKGAEPALTLTLPGRPPIPGVYYAFVSNSSPWTYLDKRPVHTNPGTSFETGLGVFAMTTTAVFASLRVVRQLLARRGDPNSRRLVRVDDVARVQAVSSRPIGLQVDGDYLGLRTEVEFVSVPAVLDVVAPCPGRADART</sequence>
<dbReference type="InterPro" id="IPR017438">
    <property type="entry name" value="ATP-NAD_kinase_N"/>
</dbReference>
<keyword evidence="3" id="KW-0808">Transferase</keyword>
<evidence type="ECO:0000256" key="1">
    <source>
        <dbReference type="ARBA" id="ARBA00001946"/>
    </source>
</evidence>
<dbReference type="AlphaFoldDB" id="N1MEJ4"/>
<dbReference type="GeneID" id="83621086"/>
<reference evidence="3" key="1">
    <citation type="submission" date="2022-09" db="EMBL/GenBank/DDBJ databases">
        <title>The genome sequence of Rhodococcus aetherivorans N1.</title>
        <authorList>
            <person name="Jiang W."/>
        </authorList>
    </citation>
    <scope>NUCLEOTIDE SEQUENCE</scope>
    <source>
        <strain evidence="3">N1</strain>
    </source>
</reference>
<evidence type="ECO:0000313" key="4">
    <source>
        <dbReference type="Proteomes" id="UP001163947"/>
    </source>
</evidence>